<dbReference type="EMBL" id="MKGI01000014">
    <property type="protein sequence ID" value="OEL11854.1"/>
    <property type="molecule type" value="Genomic_DNA"/>
</dbReference>
<evidence type="ECO:0000256" key="1">
    <source>
        <dbReference type="SAM" id="Phobius"/>
    </source>
</evidence>
<keyword evidence="1" id="KW-0472">Membrane</keyword>
<reference evidence="2 3" key="1">
    <citation type="submission" date="2016-09" db="EMBL/GenBank/DDBJ databases">
        <authorList>
            <person name="Capua I."/>
            <person name="De Benedictis P."/>
            <person name="Joannis T."/>
            <person name="Lombin L.H."/>
            <person name="Cattoli G."/>
        </authorList>
    </citation>
    <scope>NUCLEOTIDE SEQUENCE [LARGE SCALE GENOMIC DNA]</scope>
    <source>
        <strain evidence="2 3">NRS-1</strain>
    </source>
</reference>
<dbReference type="AlphaFoldDB" id="A0A1E5UG32"/>
<gene>
    <name evidence="2" type="ORF">BHF72_1612</name>
</gene>
<keyword evidence="1" id="KW-0812">Transmembrane</keyword>
<comment type="caution">
    <text evidence="2">The sequence shown here is derived from an EMBL/GenBank/DDBJ whole genome shotgun (WGS) entry which is preliminary data.</text>
</comment>
<dbReference type="KEGG" id="cnr:EB819_03050"/>
<sequence length="320" mass="36828">MEKQFLNIFKEFLLSKGYPENSLLFEFKSSKIHPKFRPDLLVIDTENDNFLCLFEFKSSTWEKSDLINEINYYQDDFLSNLQEDIPVYLVLSFGFGKDFQIFELTDGALKLIPDDEFPRYETLVSQQKTEEKIEKERIQKSKIGELKERKKRVWLSSMLSILSLVVGIITVVYSLNLNKKTNNSPTFSSSCNCDSIKTEIKNLKKLINQIDKKTNQNVSSSKNNPVNSDIADLTNRIEVIEKGISDNPEKTLSLLNMNNDISQLEKSDESLREINKTEIESLKNEMENQNSWISGLLITILGLTLSFAVPNLLANIKENK</sequence>
<evidence type="ECO:0000313" key="2">
    <source>
        <dbReference type="EMBL" id="OEL11854.1"/>
    </source>
</evidence>
<dbReference type="STRING" id="237258.SAMN04489756_1177"/>
<organism evidence="2 3">
    <name type="scientific">Cloacibacterium normanense</name>
    <dbReference type="NCBI Taxonomy" id="237258"/>
    <lineage>
        <taxon>Bacteria</taxon>
        <taxon>Pseudomonadati</taxon>
        <taxon>Bacteroidota</taxon>
        <taxon>Flavobacteriia</taxon>
        <taxon>Flavobacteriales</taxon>
        <taxon>Weeksellaceae</taxon>
    </lineage>
</organism>
<dbReference type="RefSeq" id="WP_069797269.1">
    <property type="nucleotide sequence ID" value="NZ_CP034157.1"/>
</dbReference>
<dbReference type="OrthoDB" id="1436199at2"/>
<name>A0A1E5UG32_9FLAO</name>
<feature type="transmembrane region" description="Helical" evidence="1">
    <location>
        <begin position="153"/>
        <end position="175"/>
    </location>
</feature>
<keyword evidence="3" id="KW-1185">Reference proteome</keyword>
<protein>
    <recommendedName>
        <fullName evidence="4">Type I restriction enzyme R protein N-terminal domain-containing protein</fullName>
    </recommendedName>
</protein>
<evidence type="ECO:0000313" key="3">
    <source>
        <dbReference type="Proteomes" id="UP000095601"/>
    </source>
</evidence>
<feature type="transmembrane region" description="Helical" evidence="1">
    <location>
        <begin position="292"/>
        <end position="314"/>
    </location>
</feature>
<proteinExistence type="predicted"/>
<dbReference type="Proteomes" id="UP000095601">
    <property type="component" value="Unassembled WGS sequence"/>
</dbReference>
<accession>A0A1E5UG32</accession>
<keyword evidence="1" id="KW-1133">Transmembrane helix</keyword>
<evidence type="ECO:0008006" key="4">
    <source>
        <dbReference type="Google" id="ProtNLM"/>
    </source>
</evidence>